<dbReference type="GO" id="GO:0035256">
    <property type="term" value="F:G protein-coupled glutamate receptor binding"/>
    <property type="evidence" value="ECO:0007669"/>
    <property type="project" value="InterPro"/>
</dbReference>
<reference evidence="1" key="1">
    <citation type="submission" date="2020-04" db="EMBL/GenBank/DDBJ databases">
        <authorList>
            <person name="Alioto T."/>
            <person name="Alioto T."/>
            <person name="Gomez Garrido J."/>
        </authorList>
    </citation>
    <scope>NUCLEOTIDE SEQUENCE</scope>
    <source>
        <strain evidence="1">A484AB</strain>
    </source>
</reference>
<dbReference type="EMBL" id="CACRXK020003720">
    <property type="protein sequence ID" value="CAB3999973.1"/>
    <property type="molecule type" value="Genomic_DNA"/>
</dbReference>
<dbReference type="Pfam" id="PF00568">
    <property type="entry name" value="WH1"/>
    <property type="match status" value="1"/>
</dbReference>
<feature type="non-terminal residue" evidence="1">
    <location>
        <position position="1"/>
    </location>
</feature>
<evidence type="ECO:0000313" key="2">
    <source>
        <dbReference type="Proteomes" id="UP001152795"/>
    </source>
</evidence>
<comment type="caution">
    <text evidence="1">The sequence shown here is derived from an EMBL/GenBank/DDBJ whole genome shotgun (WGS) entry which is preliminary data.</text>
</comment>
<gene>
    <name evidence="1" type="ORF">PACLA_8A089722</name>
</gene>
<dbReference type="PANTHER" id="PTHR10918">
    <property type="entry name" value="HOMER"/>
    <property type="match status" value="1"/>
</dbReference>
<proteinExistence type="predicted"/>
<dbReference type="SUPFAM" id="SSF50729">
    <property type="entry name" value="PH domain-like"/>
    <property type="match status" value="1"/>
</dbReference>
<dbReference type="AlphaFoldDB" id="A0A6S7HA53"/>
<sequence length="98" mass="11095">MGEQPIWTTRAQVFEIDRTTKTSWIPCTKQTVSISFYHDPNRQTYRIISVEGSKAILNSTITSNMVFTKTAQKFGQWSDPKAGTIYGVGFPNEDDLSK</sequence>
<dbReference type="InterPro" id="IPR000697">
    <property type="entry name" value="WH1/EVH1_dom"/>
</dbReference>
<dbReference type="Gene3D" id="2.30.29.30">
    <property type="entry name" value="Pleckstrin-homology domain (PH domain)/Phosphotyrosine-binding domain (PTB)"/>
    <property type="match status" value="1"/>
</dbReference>
<keyword evidence="2" id="KW-1185">Reference proteome</keyword>
<name>A0A6S7HA53_PARCT</name>
<dbReference type="InterPro" id="IPR045027">
    <property type="entry name" value="Homer"/>
</dbReference>
<evidence type="ECO:0000313" key="1">
    <source>
        <dbReference type="EMBL" id="CAB3999973.1"/>
    </source>
</evidence>
<dbReference type="InterPro" id="IPR011993">
    <property type="entry name" value="PH-like_dom_sf"/>
</dbReference>
<dbReference type="Proteomes" id="UP001152795">
    <property type="component" value="Unassembled WGS sequence"/>
</dbReference>
<accession>A0A6S7HA53</accession>
<dbReference type="SMART" id="SM00461">
    <property type="entry name" value="WH1"/>
    <property type="match status" value="1"/>
</dbReference>
<organism evidence="1 2">
    <name type="scientific">Paramuricea clavata</name>
    <name type="common">Red gorgonian</name>
    <name type="synonym">Violescent sea-whip</name>
    <dbReference type="NCBI Taxonomy" id="317549"/>
    <lineage>
        <taxon>Eukaryota</taxon>
        <taxon>Metazoa</taxon>
        <taxon>Cnidaria</taxon>
        <taxon>Anthozoa</taxon>
        <taxon>Octocorallia</taxon>
        <taxon>Malacalcyonacea</taxon>
        <taxon>Plexauridae</taxon>
        <taxon>Paramuricea</taxon>
    </lineage>
</organism>
<dbReference type="OrthoDB" id="9983798at2759"/>
<dbReference type="PROSITE" id="PS50229">
    <property type="entry name" value="WH1"/>
    <property type="match status" value="1"/>
</dbReference>
<protein>
    <submittedName>
        <fullName evidence="1">Homer homolog 2-like isoform X1</fullName>
    </submittedName>
</protein>